<evidence type="ECO:0000259" key="8">
    <source>
        <dbReference type="SMART" id="SM00382"/>
    </source>
</evidence>
<keyword evidence="3" id="KW-1003">Cell membrane</keyword>
<comment type="subcellular location">
    <subcellularLocation>
        <location evidence="1">Cell membrane</location>
        <topology evidence="1">Peripheral membrane protein</topology>
    </subcellularLocation>
</comment>
<proteinExistence type="predicted"/>
<dbReference type="SUPFAM" id="SSF52540">
    <property type="entry name" value="P-loop containing nucleoside triphosphate hydrolases"/>
    <property type="match status" value="1"/>
</dbReference>
<keyword evidence="7" id="KW-0472">Membrane</keyword>
<keyword evidence="2" id="KW-0813">Transport</keyword>
<protein>
    <submittedName>
        <fullName evidence="9">AAA family ATPase</fullName>
    </submittedName>
</protein>
<dbReference type="InterPro" id="IPR051535">
    <property type="entry name" value="Siderophore_ABC-ATPase"/>
</dbReference>
<evidence type="ECO:0000256" key="6">
    <source>
        <dbReference type="ARBA" id="ARBA00023065"/>
    </source>
</evidence>
<sequence>MLSDLYISGLRLDRQRLGEAGDRYFLSIPAIQNLDALDFHSRTTFFVGENGTGKSTLLEAIAVKYGFNPEGGSPNFSFSTKETHSPLHQCLVLSKGIRRPQNGFFLRAESFYNVASEVDRLAEAAPGGEGFLEGYGGHLHEKSHGESFLALVMNRFNGKGLYILDEPEAALSPSRQMSLLKLIYDLSAQGAQFIIATHSPILMALPGAELYALEQHEIRLVSYEETEHYMVMRQFLNHPDGMLRELGIEPRQVPRNHR</sequence>
<evidence type="ECO:0000313" key="10">
    <source>
        <dbReference type="Proteomes" id="UP000657006"/>
    </source>
</evidence>
<keyword evidence="6" id="KW-0406">Ion transport</keyword>
<dbReference type="PANTHER" id="PTHR42771:SF2">
    <property type="entry name" value="IRON(3+)-HYDROXAMATE IMPORT ATP-BINDING PROTEIN FHUC"/>
    <property type="match status" value="1"/>
</dbReference>
<feature type="domain" description="AAA+ ATPase" evidence="8">
    <location>
        <begin position="40"/>
        <end position="224"/>
    </location>
</feature>
<dbReference type="Pfam" id="PF13476">
    <property type="entry name" value="AAA_23"/>
    <property type="match status" value="1"/>
</dbReference>
<dbReference type="SMART" id="SM00382">
    <property type="entry name" value="AAA"/>
    <property type="match status" value="1"/>
</dbReference>
<dbReference type="GO" id="GO:0005524">
    <property type="term" value="F:ATP binding"/>
    <property type="evidence" value="ECO:0007669"/>
    <property type="project" value="InterPro"/>
</dbReference>
<dbReference type="Pfam" id="PF13304">
    <property type="entry name" value="AAA_21"/>
    <property type="match status" value="1"/>
</dbReference>
<dbReference type="Gene3D" id="3.40.50.300">
    <property type="entry name" value="P-loop containing nucleotide triphosphate hydrolases"/>
    <property type="match status" value="2"/>
</dbReference>
<dbReference type="GO" id="GO:0006302">
    <property type="term" value="P:double-strand break repair"/>
    <property type="evidence" value="ECO:0007669"/>
    <property type="project" value="InterPro"/>
</dbReference>
<dbReference type="PANTHER" id="PTHR42771">
    <property type="entry name" value="IRON(3+)-HYDROXAMATE IMPORT ATP-BINDING PROTEIN FHUC"/>
    <property type="match status" value="1"/>
</dbReference>
<dbReference type="GO" id="GO:0016887">
    <property type="term" value="F:ATP hydrolysis activity"/>
    <property type="evidence" value="ECO:0007669"/>
    <property type="project" value="InterPro"/>
</dbReference>
<evidence type="ECO:0000256" key="5">
    <source>
        <dbReference type="ARBA" id="ARBA00023004"/>
    </source>
</evidence>
<dbReference type="InterPro" id="IPR038729">
    <property type="entry name" value="Rad50/SbcC_AAA"/>
</dbReference>
<keyword evidence="4" id="KW-0410">Iron transport</keyword>
<keyword evidence="10" id="KW-1185">Reference proteome</keyword>
<evidence type="ECO:0000256" key="2">
    <source>
        <dbReference type="ARBA" id="ARBA00022448"/>
    </source>
</evidence>
<organism evidence="9 10">
    <name type="scientific">Bianquea renquensis</name>
    <dbReference type="NCBI Taxonomy" id="2763661"/>
    <lineage>
        <taxon>Bacteria</taxon>
        <taxon>Bacillati</taxon>
        <taxon>Bacillota</taxon>
        <taxon>Clostridia</taxon>
        <taxon>Eubacteriales</taxon>
        <taxon>Bianqueaceae</taxon>
        <taxon>Bianquea</taxon>
    </lineage>
</organism>
<accession>A0A926DTV4</accession>
<dbReference type="InterPro" id="IPR027417">
    <property type="entry name" value="P-loop_NTPase"/>
</dbReference>
<dbReference type="AlphaFoldDB" id="A0A926DTV4"/>
<evidence type="ECO:0000256" key="3">
    <source>
        <dbReference type="ARBA" id="ARBA00022475"/>
    </source>
</evidence>
<evidence type="ECO:0000256" key="4">
    <source>
        <dbReference type="ARBA" id="ARBA00022496"/>
    </source>
</evidence>
<reference evidence="9" key="1">
    <citation type="submission" date="2020-08" db="EMBL/GenBank/DDBJ databases">
        <title>Genome public.</title>
        <authorList>
            <person name="Liu C."/>
            <person name="Sun Q."/>
        </authorList>
    </citation>
    <scope>NUCLEOTIDE SEQUENCE</scope>
    <source>
        <strain evidence="9">NSJ-32</strain>
    </source>
</reference>
<evidence type="ECO:0000256" key="1">
    <source>
        <dbReference type="ARBA" id="ARBA00004202"/>
    </source>
</evidence>
<dbReference type="EMBL" id="JACRSQ010000007">
    <property type="protein sequence ID" value="MBC8543195.1"/>
    <property type="molecule type" value="Genomic_DNA"/>
</dbReference>
<name>A0A926DTV4_9FIRM</name>
<evidence type="ECO:0000256" key="7">
    <source>
        <dbReference type="ARBA" id="ARBA00023136"/>
    </source>
</evidence>
<dbReference type="InterPro" id="IPR003959">
    <property type="entry name" value="ATPase_AAA_core"/>
</dbReference>
<gene>
    <name evidence="9" type="ORF">H8730_06530</name>
</gene>
<keyword evidence="5" id="KW-0408">Iron</keyword>
<dbReference type="GO" id="GO:0005886">
    <property type="term" value="C:plasma membrane"/>
    <property type="evidence" value="ECO:0007669"/>
    <property type="project" value="UniProtKB-SubCell"/>
</dbReference>
<dbReference type="InterPro" id="IPR003593">
    <property type="entry name" value="AAA+_ATPase"/>
</dbReference>
<evidence type="ECO:0000313" key="9">
    <source>
        <dbReference type="EMBL" id="MBC8543195.1"/>
    </source>
</evidence>
<dbReference type="GO" id="GO:0006826">
    <property type="term" value="P:iron ion transport"/>
    <property type="evidence" value="ECO:0007669"/>
    <property type="project" value="UniProtKB-KW"/>
</dbReference>
<dbReference type="Proteomes" id="UP000657006">
    <property type="component" value="Unassembled WGS sequence"/>
</dbReference>
<comment type="caution">
    <text evidence="9">The sequence shown here is derived from an EMBL/GenBank/DDBJ whole genome shotgun (WGS) entry which is preliminary data.</text>
</comment>
<dbReference type="RefSeq" id="WP_249289584.1">
    <property type="nucleotide sequence ID" value="NZ_JACRSQ010000007.1"/>
</dbReference>